<evidence type="ECO:0000313" key="2">
    <source>
        <dbReference type="Proteomes" id="UP001060919"/>
    </source>
</evidence>
<dbReference type="RefSeq" id="WP_264791081.1">
    <property type="nucleotide sequence ID" value="NZ_AP026867.1"/>
</dbReference>
<name>A0A915VMM0_9BACT</name>
<gene>
    <name evidence="1" type="ORF">AsAng_0004200</name>
</gene>
<organism evidence="1 2">
    <name type="scientific">Aureispira anguillae</name>
    <dbReference type="NCBI Taxonomy" id="2864201"/>
    <lineage>
        <taxon>Bacteria</taxon>
        <taxon>Pseudomonadati</taxon>
        <taxon>Bacteroidota</taxon>
        <taxon>Saprospiria</taxon>
        <taxon>Saprospirales</taxon>
        <taxon>Saprospiraceae</taxon>
        <taxon>Aureispira</taxon>
    </lineage>
</organism>
<proteinExistence type="predicted"/>
<evidence type="ECO:0000313" key="1">
    <source>
        <dbReference type="EMBL" id="BDS09715.1"/>
    </source>
</evidence>
<accession>A0A915VMM0</accession>
<reference evidence="1" key="1">
    <citation type="submission" date="2022-09" db="EMBL/GenBank/DDBJ databases">
        <title>Aureispira anguillicida sp. nov., isolated from Leptocephalus of Japanese eel Anguilla japonica.</title>
        <authorList>
            <person name="Yuasa K."/>
            <person name="Mekata T."/>
            <person name="Ikunari K."/>
        </authorList>
    </citation>
    <scope>NUCLEOTIDE SEQUENCE</scope>
    <source>
        <strain evidence="1">EL160426</strain>
    </source>
</reference>
<dbReference type="Proteomes" id="UP001060919">
    <property type="component" value="Chromosome"/>
</dbReference>
<dbReference type="EMBL" id="AP026867">
    <property type="protein sequence ID" value="BDS09715.1"/>
    <property type="molecule type" value="Genomic_DNA"/>
</dbReference>
<sequence>MRKSKIANLFDWKSFEAAQAKLAENPKDKAATKTFAAEQKKLKAFKTSVTKDLKLGLAELKAPLVKGETKATIPYYLYLDYFGKEAKGESLLILGTQPNIKKGFVAAAKTGDKVNISFGIAQLDNNGILQFIPTKNGMQVKPKPVVDSLKKAPISKSEPGFWSKRKVSNVIIAPEKEEQQSQQAPSSTDQFIGDESKVDEKVSYTEKGTGSEIYDQFKSFVNRDYSQSKGTRNAEYYQAALRQVDEWVKALQDEFKTKRDPSLKKRYSTMGKNMLAFKKQLQKEIKADKAQLVNEDASLSTIKNSFDQTLSDYEKAKDDYGRSIVEAKLRRILSELEQKINGDSNQQEAIALKTSLEKALSTALKSTKENPKAKKEADDLLVEMEALFQAFSSSN</sequence>
<keyword evidence="2" id="KW-1185">Reference proteome</keyword>
<dbReference type="KEGG" id="aup:AsAng_0004200"/>
<protein>
    <submittedName>
        <fullName evidence="1">Uncharacterized protein</fullName>
    </submittedName>
</protein>
<dbReference type="AlphaFoldDB" id="A0A915VMM0"/>